<dbReference type="Pfam" id="PF00589">
    <property type="entry name" value="Phage_integrase"/>
    <property type="match status" value="1"/>
</dbReference>
<dbReference type="PROSITE" id="PS51900">
    <property type="entry name" value="CB"/>
    <property type="match status" value="1"/>
</dbReference>
<dbReference type="Gene3D" id="1.10.443.10">
    <property type="entry name" value="Intergrase catalytic core"/>
    <property type="match status" value="1"/>
</dbReference>
<sequence length="308" mass="35067">MSNNTLHELVGDYLEHVRANGRSVATVSQYRFALSVFLRFCQEEGLEAPDQVTRRVIDRYSAWLREQPGAKGRHLSDVSVNTYLRSLNLLLAWLTEQGQLRQVRAKTQKPEPKPMEVLSQGEIEAMVRAASSPRDRLIVRVLAETGCRLGELIGLRVGDLVAQDGQHFLYLRGKTGERWVAIRRDLYRQLVAYISGGRPGRASEEEPIFLAQRRRDGKHEPLTPSGVQQLIRYLAQEAGIKKRVHPHLFRHTYGTEFIVQGGDSVMLAKILGHRSLSMINTVYAHPRQAHIAQAMLDHLRRVESRHHP</sequence>
<dbReference type="InterPro" id="IPR050090">
    <property type="entry name" value="Tyrosine_recombinase_XerCD"/>
</dbReference>
<keyword evidence="3" id="KW-0233">DNA recombination</keyword>
<comment type="caution">
    <text evidence="7">The sequence shown here is derived from an EMBL/GenBank/DDBJ whole genome shotgun (WGS) entry which is preliminary data.</text>
</comment>
<gene>
    <name evidence="7" type="ORF">JF922_08540</name>
</gene>
<reference evidence="7" key="1">
    <citation type="submission" date="2020-10" db="EMBL/GenBank/DDBJ databases">
        <title>Ca. Dormibacterota MAGs.</title>
        <authorList>
            <person name="Montgomery K."/>
        </authorList>
    </citation>
    <scope>NUCLEOTIDE SEQUENCE [LARGE SCALE GENOMIC DNA]</scope>
    <source>
        <strain evidence="7">SC8812_S17_10</strain>
    </source>
</reference>
<dbReference type="CDD" id="cd00397">
    <property type="entry name" value="DNA_BRE_C"/>
    <property type="match status" value="1"/>
</dbReference>
<dbReference type="PANTHER" id="PTHR30349">
    <property type="entry name" value="PHAGE INTEGRASE-RELATED"/>
    <property type="match status" value="1"/>
</dbReference>
<dbReference type="InterPro" id="IPR011010">
    <property type="entry name" value="DNA_brk_join_enz"/>
</dbReference>
<evidence type="ECO:0000256" key="4">
    <source>
        <dbReference type="PROSITE-ProRule" id="PRU01248"/>
    </source>
</evidence>
<dbReference type="GO" id="GO:0006310">
    <property type="term" value="P:DNA recombination"/>
    <property type="evidence" value="ECO:0007669"/>
    <property type="project" value="UniProtKB-KW"/>
</dbReference>
<dbReference type="InterPro" id="IPR002104">
    <property type="entry name" value="Integrase_catalytic"/>
</dbReference>
<dbReference type="Gene3D" id="1.10.150.130">
    <property type="match status" value="1"/>
</dbReference>
<evidence type="ECO:0000313" key="8">
    <source>
        <dbReference type="Proteomes" id="UP000612893"/>
    </source>
</evidence>
<evidence type="ECO:0000259" key="5">
    <source>
        <dbReference type="PROSITE" id="PS51898"/>
    </source>
</evidence>
<evidence type="ECO:0000313" key="7">
    <source>
        <dbReference type="EMBL" id="MBJ7598120.1"/>
    </source>
</evidence>
<accession>A0A934K464</accession>
<evidence type="ECO:0000256" key="1">
    <source>
        <dbReference type="ARBA" id="ARBA00008857"/>
    </source>
</evidence>
<dbReference type="RefSeq" id="WP_338200864.1">
    <property type="nucleotide sequence ID" value="NZ_JAEKNR010000095.1"/>
</dbReference>
<dbReference type="EMBL" id="JAEKNR010000095">
    <property type="protein sequence ID" value="MBJ7598120.1"/>
    <property type="molecule type" value="Genomic_DNA"/>
</dbReference>
<feature type="domain" description="Tyr recombinase" evidence="5">
    <location>
        <begin position="110"/>
        <end position="296"/>
    </location>
</feature>
<keyword evidence="8" id="KW-1185">Reference proteome</keyword>
<dbReference type="InterPro" id="IPR010998">
    <property type="entry name" value="Integrase_recombinase_N"/>
</dbReference>
<evidence type="ECO:0000256" key="3">
    <source>
        <dbReference type="ARBA" id="ARBA00023172"/>
    </source>
</evidence>
<keyword evidence="2 4" id="KW-0238">DNA-binding</keyword>
<dbReference type="SUPFAM" id="SSF56349">
    <property type="entry name" value="DNA breaking-rejoining enzymes"/>
    <property type="match status" value="1"/>
</dbReference>
<organism evidence="7 8">
    <name type="scientific">Candidatus Nephthysia bennettiae</name>
    <dbReference type="NCBI Taxonomy" id="3127016"/>
    <lineage>
        <taxon>Bacteria</taxon>
        <taxon>Bacillati</taxon>
        <taxon>Candidatus Dormiibacterota</taxon>
        <taxon>Candidatus Dormibacteria</taxon>
        <taxon>Candidatus Dormibacterales</taxon>
        <taxon>Candidatus Dormibacteraceae</taxon>
        <taxon>Candidatus Nephthysia</taxon>
    </lineage>
</organism>
<dbReference type="InterPro" id="IPR044068">
    <property type="entry name" value="CB"/>
</dbReference>
<dbReference type="GO" id="GO:0015074">
    <property type="term" value="P:DNA integration"/>
    <property type="evidence" value="ECO:0007669"/>
    <property type="project" value="InterPro"/>
</dbReference>
<dbReference type="GO" id="GO:0003677">
    <property type="term" value="F:DNA binding"/>
    <property type="evidence" value="ECO:0007669"/>
    <property type="project" value="UniProtKB-UniRule"/>
</dbReference>
<evidence type="ECO:0000259" key="6">
    <source>
        <dbReference type="PROSITE" id="PS51900"/>
    </source>
</evidence>
<dbReference type="AlphaFoldDB" id="A0A934K464"/>
<dbReference type="Pfam" id="PF13102">
    <property type="entry name" value="Phage_int_SAM_5"/>
    <property type="match status" value="1"/>
</dbReference>
<name>A0A934K464_9BACT</name>
<protein>
    <submittedName>
        <fullName evidence="7">Tyrosine-type recombinase/integrase</fullName>
    </submittedName>
</protein>
<evidence type="ECO:0000256" key="2">
    <source>
        <dbReference type="ARBA" id="ARBA00023125"/>
    </source>
</evidence>
<comment type="similarity">
    <text evidence="1">Belongs to the 'phage' integrase family.</text>
</comment>
<dbReference type="PANTHER" id="PTHR30349:SF41">
    <property type="entry name" value="INTEGRASE_RECOMBINASE PROTEIN MJ0367-RELATED"/>
    <property type="match status" value="1"/>
</dbReference>
<feature type="domain" description="Core-binding (CB)" evidence="6">
    <location>
        <begin position="4"/>
        <end position="95"/>
    </location>
</feature>
<dbReference type="InterPro" id="IPR025269">
    <property type="entry name" value="SAM-like_dom"/>
</dbReference>
<dbReference type="Proteomes" id="UP000612893">
    <property type="component" value="Unassembled WGS sequence"/>
</dbReference>
<dbReference type="InterPro" id="IPR013762">
    <property type="entry name" value="Integrase-like_cat_sf"/>
</dbReference>
<dbReference type="PROSITE" id="PS51898">
    <property type="entry name" value="TYR_RECOMBINASE"/>
    <property type="match status" value="1"/>
</dbReference>
<proteinExistence type="inferred from homology"/>